<keyword evidence="1" id="KW-0812">Transmembrane</keyword>
<keyword evidence="1" id="KW-1133">Transmembrane helix</keyword>
<evidence type="ECO:0000313" key="2">
    <source>
        <dbReference type="EMBL" id="JAP17767.1"/>
    </source>
</evidence>
<dbReference type="EMBL" id="GEDG01022117">
    <property type="protein sequence ID" value="JAP17767.1"/>
    <property type="molecule type" value="Transcribed_RNA"/>
</dbReference>
<evidence type="ECO:0000256" key="1">
    <source>
        <dbReference type="SAM" id="Phobius"/>
    </source>
</evidence>
<reference evidence="2" key="1">
    <citation type="submission" date="2015-12" db="EMBL/GenBank/DDBJ databases">
        <title>Gene expression during late stages of embryo sac development: a critical building block for successful pollen-pistil interactions.</title>
        <authorList>
            <person name="Liu Y."/>
            <person name="Joly V."/>
            <person name="Sabar M."/>
            <person name="Matton D.P."/>
        </authorList>
    </citation>
    <scope>NUCLEOTIDE SEQUENCE</scope>
</reference>
<protein>
    <submittedName>
        <fullName evidence="2">Putative ovule protein</fullName>
    </submittedName>
</protein>
<sequence length="73" mass="8467">MWCFDGSNKFQKKLYFILCLYIIHLSGKIFGCLNLFWTNVLVLIEGKVKTNLRGGAILFSYHSFRVMLSPFGQ</sequence>
<accession>A0A0V0HCJ8</accession>
<dbReference type="AlphaFoldDB" id="A0A0V0HCJ8"/>
<name>A0A0V0HCJ8_SOLCH</name>
<feature type="transmembrane region" description="Helical" evidence="1">
    <location>
        <begin position="14"/>
        <end position="44"/>
    </location>
</feature>
<organism evidence="2">
    <name type="scientific">Solanum chacoense</name>
    <name type="common">Chaco potato</name>
    <dbReference type="NCBI Taxonomy" id="4108"/>
    <lineage>
        <taxon>Eukaryota</taxon>
        <taxon>Viridiplantae</taxon>
        <taxon>Streptophyta</taxon>
        <taxon>Embryophyta</taxon>
        <taxon>Tracheophyta</taxon>
        <taxon>Spermatophyta</taxon>
        <taxon>Magnoliopsida</taxon>
        <taxon>eudicotyledons</taxon>
        <taxon>Gunneridae</taxon>
        <taxon>Pentapetalae</taxon>
        <taxon>asterids</taxon>
        <taxon>lamiids</taxon>
        <taxon>Solanales</taxon>
        <taxon>Solanaceae</taxon>
        <taxon>Solanoideae</taxon>
        <taxon>Solaneae</taxon>
        <taxon>Solanum</taxon>
    </lineage>
</organism>
<proteinExistence type="predicted"/>
<keyword evidence="1" id="KW-0472">Membrane</keyword>